<dbReference type="PANTHER" id="PTHR34136">
    <property type="match status" value="1"/>
</dbReference>
<evidence type="ECO:0000313" key="3">
    <source>
        <dbReference type="EMBL" id="MFC3834439.1"/>
    </source>
</evidence>
<organism evidence="3 4">
    <name type="scientific">Deinococcus rufus</name>
    <dbReference type="NCBI Taxonomy" id="2136097"/>
    <lineage>
        <taxon>Bacteria</taxon>
        <taxon>Thermotogati</taxon>
        <taxon>Deinococcota</taxon>
        <taxon>Deinococci</taxon>
        <taxon>Deinococcales</taxon>
        <taxon>Deinococcaceae</taxon>
        <taxon>Deinococcus</taxon>
    </lineage>
</organism>
<keyword evidence="1" id="KW-0328">Glycosyltransferase</keyword>
<sequence>MTATLAGSPELKHRKILGMRVDATSYEDATNRIAHWAANGESRYVCCSNVHMVMEAHDSAEFQQVVNGASLVTADGVPLVWALKALKVPDVSRVYGPTLTMHVCERAARDGLPVALYGGTPESLEAFAAVLRERYPSIQLPCLIAPPFRPLTPEEDEAYTRQIVESGARVVMVGIGCPKQERWMAAHAGRIPAVMLGIGAAFDFHSGRVRQAPGTVQRLGLEWLFRLIMEPRRLWKRYAKHNPRFVGLFLRQLLGSRTP</sequence>
<evidence type="ECO:0000256" key="2">
    <source>
        <dbReference type="ARBA" id="ARBA00022679"/>
    </source>
</evidence>
<dbReference type="InterPro" id="IPR004629">
    <property type="entry name" value="WecG_TagA_CpsF"/>
</dbReference>
<evidence type="ECO:0000256" key="1">
    <source>
        <dbReference type="ARBA" id="ARBA00022676"/>
    </source>
</evidence>
<dbReference type="EMBL" id="JBHRZG010000024">
    <property type="protein sequence ID" value="MFC3834439.1"/>
    <property type="molecule type" value="Genomic_DNA"/>
</dbReference>
<gene>
    <name evidence="3" type="ORF">ACFOSB_16415</name>
</gene>
<comment type="caution">
    <text evidence="3">The sequence shown here is derived from an EMBL/GenBank/DDBJ whole genome shotgun (WGS) entry which is preliminary data.</text>
</comment>
<name>A0ABV7ZBM0_9DEIO</name>
<dbReference type="NCBIfam" id="TIGR00696">
    <property type="entry name" value="wecG_tagA_cpsF"/>
    <property type="match status" value="1"/>
</dbReference>
<evidence type="ECO:0000313" key="4">
    <source>
        <dbReference type="Proteomes" id="UP001595803"/>
    </source>
</evidence>
<keyword evidence="4" id="KW-1185">Reference proteome</keyword>
<keyword evidence="2" id="KW-0808">Transferase</keyword>
<dbReference type="Proteomes" id="UP001595803">
    <property type="component" value="Unassembled WGS sequence"/>
</dbReference>
<dbReference type="RefSeq" id="WP_295818973.1">
    <property type="nucleotide sequence ID" value="NZ_JBHRZG010000024.1"/>
</dbReference>
<dbReference type="CDD" id="cd06533">
    <property type="entry name" value="Glyco_transf_WecG_TagA"/>
    <property type="match status" value="1"/>
</dbReference>
<proteinExistence type="predicted"/>
<accession>A0ABV7ZBM0</accession>
<reference evidence="4" key="1">
    <citation type="journal article" date="2019" name="Int. J. Syst. Evol. Microbiol.">
        <title>The Global Catalogue of Microorganisms (GCM) 10K type strain sequencing project: providing services to taxonomists for standard genome sequencing and annotation.</title>
        <authorList>
            <consortium name="The Broad Institute Genomics Platform"/>
            <consortium name="The Broad Institute Genome Sequencing Center for Infectious Disease"/>
            <person name="Wu L."/>
            <person name="Ma J."/>
        </authorList>
    </citation>
    <scope>NUCLEOTIDE SEQUENCE [LARGE SCALE GENOMIC DNA]</scope>
    <source>
        <strain evidence="4">CCTCC AB 2017081</strain>
    </source>
</reference>
<dbReference type="Pfam" id="PF03808">
    <property type="entry name" value="Glyco_tran_WecG"/>
    <property type="match status" value="1"/>
</dbReference>
<dbReference type="PANTHER" id="PTHR34136:SF1">
    <property type="entry name" value="UDP-N-ACETYL-D-MANNOSAMINURONIC ACID TRANSFERASE"/>
    <property type="match status" value="1"/>
</dbReference>
<protein>
    <submittedName>
        <fullName evidence="3">WecB/TagA/CpsF family glycosyltransferase</fullName>
    </submittedName>
</protein>